<feature type="transmembrane region" description="Helical" evidence="7">
    <location>
        <begin position="20"/>
        <end position="38"/>
    </location>
</feature>
<comment type="similarity">
    <text evidence="2">Belongs to the UPF0702 family.</text>
</comment>
<proteinExistence type="inferred from homology"/>
<keyword evidence="6 7" id="KW-0472">Membrane</keyword>
<evidence type="ECO:0000256" key="1">
    <source>
        <dbReference type="ARBA" id="ARBA00004651"/>
    </source>
</evidence>
<dbReference type="PANTHER" id="PTHR34582">
    <property type="entry name" value="UPF0702 TRANSMEMBRANE PROTEIN YCAP"/>
    <property type="match status" value="1"/>
</dbReference>
<organism evidence="9 10">
    <name type="scientific">Scleromatobacter humisilvae</name>
    <dbReference type="NCBI Taxonomy" id="2897159"/>
    <lineage>
        <taxon>Bacteria</taxon>
        <taxon>Pseudomonadati</taxon>
        <taxon>Pseudomonadota</taxon>
        <taxon>Betaproteobacteria</taxon>
        <taxon>Burkholderiales</taxon>
        <taxon>Sphaerotilaceae</taxon>
        <taxon>Scleromatobacter</taxon>
    </lineage>
</organism>
<dbReference type="GO" id="GO:0005886">
    <property type="term" value="C:plasma membrane"/>
    <property type="evidence" value="ECO:0007669"/>
    <property type="project" value="UniProtKB-SubCell"/>
</dbReference>
<keyword evidence="5 7" id="KW-1133">Transmembrane helix</keyword>
<evidence type="ECO:0000256" key="2">
    <source>
        <dbReference type="ARBA" id="ARBA00006448"/>
    </source>
</evidence>
<protein>
    <submittedName>
        <fullName evidence="9">DUF421 domain-containing protein</fullName>
    </submittedName>
</protein>
<name>A0A9X1YI30_9BURK</name>
<evidence type="ECO:0000313" key="10">
    <source>
        <dbReference type="Proteomes" id="UP001139353"/>
    </source>
</evidence>
<dbReference type="Gene3D" id="3.30.240.20">
    <property type="entry name" value="bsu07140 like domains"/>
    <property type="match status" value="1"/>
</dbReference>
<sequence length="177" mass="20112">MDHDTLESIFKLTMPIVELVARGSLMFWFLVLIFRIVLRRDVGSMGITDFLFIVLLGDAAQNGMIGDATSATDAIVLISTLVFWNVAIDWATYRWPAAERLLAARRLTLVRNGKRNRRNMRREFISDAELMSKVREEGLEDLSRIKAMYLESDGEISLIRQPGSQDDPKTLARPPGR</sequence>
<keyword evidence="4 7" id="KW-0812">Transmembrane</keyword>
<evidence type="ECO:0000256" key="7">
    <source>
        <dbReference type="SAM" id="Phobius"/>
    </source>
</evidence>
<accession>A0A9X1YI30</accession>
<dbReference type="InterPro" id="IPR007353">
    <property type="entry name" value="DUF421"/>
</dbReference>
<dbReference type="InterPro" id="IPR023090">
    <property type="entry name" value="UPF0702_alpha/beta_dom_sf"/>
</dbReference>
<dbReference type="Proteomes" id="UP001139353">
    <property type="component" value="Unassembled WGS sequence"/>
</dbReference>
<evidence type="ECO:0000256" key="4">
    <source>
        <dbReference type="ARBA" id="ARBA00022692"/>
    </source>
</evidence>
<comment type="subcellular location">
    <subcellularLocation>
        <location evidence="1">Cell membrane</location>
        <topology evidence="1">Multi-pass membrane protein</topology>
    </subcellularLocation>
</comment>
<gene>
    <name evidence="9" type="ORF">LPC04_06105</name>
</gene>
<evidence type="ECO:0000256" key="5">
    <source>
        <dbReference type="ARBA" id="ARBA00022989"/>
    </source>
</evidence>
<keyword evidence="3" id="KW-1003">Cell membrane</keyword>
<dbReference type="PANTHER" id="PTHR34582:SF6">
    <property type="entry name" value="UPF0702 TRANSMEMBRANE PROTEIN YCAP"/>
    <property type="match status" value="1"/>
</dbReference>
<dbReference type="AlphaFoldDB" id="A0A9X1YI30"/>
<comment type="caution">
    <text evidence="9">The sequence shown here is derived from an EMBL/GenBank/DDBJ whole genome shotgun (WGS) entry which is preliminary data.</text>
</comment>
<dbReference type="RefSeq" id="WP_275681293.1">
    <property type="nucleotide sequence ID" value="NZ_JAJLJH010000001.1"/>
</dbReference>
<dbReference type="Pfam" id="PF04239">
    <property type="entry name" value="DUF421"/>
    <property type="match status" value="1"/>
</dbReference>
<dbReference type="EMBL" id="JAJLJH010000001">
    <property type="protein sequence ID" value="MCK9685285.1"/>
    <property type="molecule type" value="Genomic_DNA"/>
</dbReference>
<evidence type="ECO:0000259" key="8">
    <source>
        <dbReference type="Pfam" id="PF04239"/>
    </source>
</evidence>
<evidence type="ECO:0000256" key="3">
    <source>
        <dbReference type="ARBA" id="ARBA00022475"/>
    </source>
</evidence>
<keyword evidence="10" id="KW-1185">Reference proteome</keyword>
<evidence type="ECO:0000256" key="6">
    <source>
        <dbReference type="ARBA" id="ARBA00023136"/>
    </source>
</evidence>
<reference evidence="9" key="1">
    <citation type="submission" date="2021-11" db="EMBL/GenBank/DDBJ databases">
        <title>BS-T2-15 a new species belonging to the Comamonadaceae family isolated from the soil of a French oak forest.</title>
        <authorList>
            <person name="Mieszkin S."/>
            <person name="Alain K."/>
        </authorList>
    </citation>
    <scope>NUCLEOTIDE SEQUENCE</scope>
    <source>
        <strain evidence="9">BS-T2-15</strain>
    </source>
</reference>
<feature type="domain" description="YetF C-terminal" evidence="8">
    <location>
        <begin position="96"/>
        <end position="169"/>
    </location>
</feature>
<evidence type="ECO:0000313" key="9">
    <source>
        <dbReference type="EMBL" id="MCK9685285.1"/>
    </source>
</evidence>